<dbReference type="Proteomes" id="UP001177021">
    <property type="component" value="Unassembled WGS sequence"/>
</dbReference>
<organism evidence="1 2">
    <name type="scientific">Trifolium pratense</name>
    <name type="common">Red clover</name>
    <dbReference type="NCBI Taxonomy" id="57577"/>
    <lineage>
        <taxon>Eukaryota</taxon>
        <taxon>Viridiplantae</taxon>
        <taxon>Streptophyta</taxon>
        <taxon>Embryophyta</taxon>
        <taxon>Tracheophyta</taxon>
        <taxon>Spermatophyta</taxon>
        <taxon>Magnoliopsida</taxon>
        <taxon>eudicotyledons</taxon>
        <taxon>Gunneridae</taxon>
        <taxon>Pentapetalae</taxon>
        <taxon>rosids</taxon>
        <taxon>fabids</taxon>
        <taxon>Fabales</taxon>
        <taxon>Fabaceae</taxon>
        <taxon>Papilionoideae</taxon>
        <taxon>50 kb inversion clade</taxon>
        <taxon>NPAAA clade</taxon>
        <taxon>Hologalegina</taxon>
        <taxon>IRL clade</taxon>
        <taxon>Trifolieae</taxon>
        <taxon>Trifolium</taxon>
    </lineage>
</organism>
<dbReference type="EMBL" id="CASHSV030000615">
    <property type="protein sequence ID" value="CAJ2669635.1"/>
    <property type="molecule type" value="Genomic_DNA"/>
</dbReference>
<protein>
    <submittedName>
        <fullName evidence="1">Uncharacterized protein</fullName>
    </submittedName>
</protein>
<name>A0ACB0LLY0_TRIPR</name>
<evidence type="ECO:0000313" key="2">
    <source>
        <dbReference type="Proteomes" id="UP001177021"/>
    </source>
</evidence>
<evidence type="ECO:0000313" key="1">
    <source>
        <dbReference type="EMBL" id="CAJ2669635.1"/>
    </source>
</evidence>
<sequence>MASTTPNTPKTVTKEIVVPNMGPLIRIFSDGSVEKPQSPFVPPTLNDPNHSSKDIVISHNPTISSRIYLPKITNPSSKLPILVYFHGGAFIFESAFSQQYHGHLKKLASQANVIVVSIEYRLAPEYPLPTCYHDCWAALKWVSSHSNNTLDNAEPWLIEHGDFSKIFIGGDSAGANIAHNMAIQAGIELLPFDVKILGAIIIHPYLQSSYPIGSEPIVEPENNVAHKVWNMVYPNAPFGIDNPFINPLGEGAPSLEKLGCSKIIVFVAGKDMLRDRGIWYFESVKKSGWKGKLELFEEKNEDHVYHLFKPESESAKILLERLVSFLHETIN</sequence>
<reference evidence="1" key="1">
    <citation type="submission" date="2023-10" db="EMBL/GenBank/DDBJ databases">
        <authorList>
            <person name="Rodriguez Cubillos JULIANA M."/>
            <person name="De Vega J."/>
        </authorList>
    </citation>
    <scope>NUCLEOTIDE SEQUENCE</scope>
</reference>
<keyword evidence="2" id="KW-1185">Reference proteome</keyword>
<proteinExistence type="predicted"/>
<accession>A0ACB0LLY0</accession>
<gene>
    <name evidence="1" type="ORF">MILVUS5_LOCUS33805</name>
</gene>
<comment type="caution">
    <text evidence="1">The sequence shown here is derived from an EMBL/GenBank/DDBJ whole genome shotgun (WGS) entry which is preliminary data.</text>
</comment>